<keyword evidence="3 6" id="KW-0732">Signal</keyword>
<dbReference type="SUPFAM" id="SSF81296">
    <property type="entry name" value="E set domains"/>
    <property type="match status" value="1"/>
</dbReference>
<evidence type="ECO:0000256" key="2">
    <source>
        <dbReference type="ARBA" id="ARBA00022723"/>
    </source>
</evidence>
<evidence type="ECO:0000256" key="1">
    <source>
        <dbReference type="ARBA" id="ARBA00004196"/>
    </source>
</evidence>
<dbReference type="GO" id="GO:0005886">
    <property type="term" value="C:plasma membrane"/>
    <property type="evidence" value="ECO:0007669"/>
    <property type="project" value="TreeGrafter"/>
</dbReference>
<dbReference type="GO" id="GO:0042597">
    <property type="term" value="C:periplasmic space"/>
    <property type="evidence" value="ECO:0007669"/>
    <property type="project" value="InterPro"/>
</dbReference>
<evidence type="ECO:0000256" key="4">
    <source>
        <dbReference type="ARBA" id="ARBA00023008"/>
    </source>
</evidence>
<name>A0A7K1KUG3_9ACTN</name>
<keyword evidence="4" id="KW-0186">Copper</keyword>
<dbReference type="AlphaFoldDB" id="A0A7K1KUG3"/>
<dbReference type="PANTHER" id="PTHR34820:SF4">
    <property type="entry name" value="INNER MEMBRANE PROTEIN YEBZ"/>
    <property type="match status" value="1"/>
</dbReference>
<accession>A0A7K1KUG3</accession>
<keyword evidence="2" id="KW-0479">Metal-binding</keyword>
<feature type="chain" id="PRO_5029675659" evidence="6">
    <location>
        <begin position="26"/>
        <end position="168"/>
    </location>
</feature>
<keyword evidence="5" id="KW-1133">Transmembrane helix</keyword>
<dbReference type="GO" id="GO:0030313">
    <property type="term" value="C:cell envelope"/>
    <property type="evidence" value="ECO:0007669"/>
    <property type="project" value="UniProtKB-SubCell"/>
</dbReference>
<dbReference type="InterPro" id="IPR032694">
    <property type="entry name" value="CopC/D"/>
</dbReference>
<dbReference type="RefSeq" id="WP_156214662.1">
    <property type="nucleotide sequence ID" value="NZ_WOFH01000001.1"/>
</dbReference>
<dbReference type="PANTHER" id="PTHR34820">
    <property type="entry name" value="INNER MEMBRANE PROTEIN YEBZ"/>
    <property type="match status" value="1"/>
</dbReference>
<feature type="signal peptide" evidence="6">
    <location>
        <begin position="1"/>
        <end position="25"/>
    </location>
</feature>
<keyword evidence="9" id="KW-1185">Reference proteome</keyword>
<dbReference type="GO" id="GO:0046688">
    <property type="term" value="P:response to copper ion"/>
    <property type="evidence" value="ECO:0007669"/>
    <property type="project" value="InterPro"/>
</dbReference>
<feature type="transmembrane region" description="Helical" evidence="5">
    <location>
        <begin position="142"/>
        <end position="163"/>
    </location>
</feature>
<evidence type="ECO:0000259" key="7">
    <source>
        <dbReference type="Pfam" id="PF04234"/>
    </source>
</evidence>
<dbReference type="GO" id="GO:0005507">
    <property type="term" value="F:copper ion binding"/>
    <property type="evidence" value="ECO:0007669"/>
    <property type="project" value="InterPro"/>
</dbReference>
<feature type="domain" description="CopC" evidence="7">
    <location>
        <begin position="26"/>
        <end position="116"/>
    </location>
</feature>
<gene>
    <name evidence="8" type="ORF">GNZ18_04105</name>
</gene>
<protein>
    <submittedName>
        <fullName evidence="8">Copper resistance protein CopC</fullName>
    </submittedName>
</protein>
<dbReference type="InterPro" id="IPR014755">
    <property type="entry name" value="Cu-Rt/internalin_Ig-like"/>
</dbReference>
<keyword evidence="5" id="KW-0472">Membrane</keyword>
<dbReference type="Proteomes" id="UP000432015">
    <property type="component" value="Unassembled WGS sequence"/>
</dbReference>
<evidence type="ECO:0000256" key="3">
    <source>
        <dbReference type="ARBA" id="ARBA00022729"/>
    </source>
</evidence>
<comment type="subcellular location">
    <subcellularLocation>
        <location evidence="1">Cell envelope</location>
    </subcellularLocation>
</comment>
<dbReference type="GO" id="GO:0006825">
    <property type="term" value="P:copper ion transport"/>
    <property type="evidence" value="ECO:0007669"/>
    <property type="project" value="InterPro"/>
</dbReference>
<evidence type="ECO:0000256" key="6">
    <source>
        <dbReference type="SAM" id="SignalP"/>
    </source>
</evidence>
<sequence>MIARVAAAAAAAGLVTALGAAPASAHTTLRSATPAPNSTGAAPSKIVLTYADPVMVPQIVLTDGAGTRHAAGKAEAVDNTVTVPVTESLPGGRYTVGWRVVASDGHPVTGTFRFTVQGAGGGVSAAGVATPEPEDGSGGSFGWLWIGLGALLVALAGGGVVWARRARG</sequence>
<comment type="caution">
    <text evidence="8">The sequence shown here is derived from an EMBL/GenBank/DDBJ whole genome shotgun (WGS) entry which is preliminary data.</text>
</comment>
<evidence type="ECO:0000256" key="5">
    <source>
        <dbReference type="SAM" id="Phobius"/>
    </source>
</evidence>
<dbReference type="InterPro" id="IPR007348">
    <property type="entry name" value="CopC_dom"/>
</dbReference>
<reference evidence="8 9" key="1">
    <citation type="submission" date="2019-11" db="EMBL/GenBank/DDBJ databases">
        <authorList>
            <person name="Cao P."/>
        </authorList>
    </citation>
    <scope>NUCLEOTIDE SEQUENCE [LARGE SCALE GENOMIC DNA]</scope>
    <source>
        <strain evidence="8 9">NEAU-AAG5</strain>
    </source>
</reference>
<dbReference type="Gene3D" id="2.60.40.1220">
    <property type="match status" value="1"/>
</dbReference>
<organism evidence="8 9">
    <name type="scientific">Actinomadura litoris</name>
    <dbReference type="NCBI Taxonomy" id="2678616"/>
    <lineage>
        <taxon>Bacteria</taxon>
        <taxon>Bacillati</taxon>
        <taxon>Actinomycetota</taxon>
        <taxon>Actinomycetes</taxon>
        <taxon>Streptosporangiales</taxon>
        <taxon>Thermomonosporaceae</taxon>
        <taxon>Actinomadura</taxon>
    </lineage>
</organism>
<proteinExistence type="predicted"/>
<dbReference type="EMBL" id="WOFH01000001">
    <property type="protein sequence ID" value="MUN35783.1"/>
    <property type="molecule type" value="Genomic_DNA"/>
</dbReference>
<dbReference type="Pfam" id="PF04234">
    <property type="entry name" value="CopC"/>
    <property type="match status" value="1"/>
</dbReference>
<evidence type="ECO:0000313" key="8">
    <source>
        <dbReference type="EMBL" id="MUN35783.1"/>
    </source>
</evidence>
<dbReference type="InterPro" id="IPR014756">
    <property type="entry name" value="Ig_E-set"/>
</dbReference>
<keyword evidence="5" id="KW-0812">Transmembrane</keyword>
<evidence type="ECO:0000313" key="9">
    <source>
        <dbReference type="Proteomes" id="UP000432015"/>
    </source>
</evidence>